<feature type="domain" description="Reelin" evidence="6">
    <location>
        <begin position="10"/>
        <end position="170"/>
    </location>
</feature>
<evidence type="ECO:0000313" key="9">
    <source>
        <dbReference type="RefSeq" id="XP_055886139.1"/>
    </source>
</evidence>
<evidence type="ECO:0000256" key="2">
    <source>
        <dbReference type="ARBA" id="ARBA00004141"/>
    </source>
</evidence>
<dbReference type="PROSITE" id="PS50836">
    <property type="entry name" value="DOMON"/>
    <property type="match status" value="1"/>
</dbReference>
<protein>
    <submittedName>
        <fullName evidence="8 9">Ferric-chelate reductase 1</fullName>
    </submittedName>
</protein>
<name>A0A9W3AG47_BIOGL</name>
<dbReference type="AlphaFoldDB" id="A0A9W3AG47"/>
<dbReference type="GeneID" id="106059013"/>
<comment type="cofactor">
    <cofactor evidence="1">
        <name>heme b</name>
        <dbReference type="ChEBI" id="CHEBI:60344"/>
    </cofactor>
</comment>
<dbReference type="InterPro" id="IPR005018">
    <property type="entry name" value="DOMON_domain"/>
</dbReference>
<dbReference type="InterPro" id="IPR002861">
    <property type="entry name" value="Reeler_dom"/>
</dbReference>
<evidence type="ECO:0000313" key="8">
    <source>
        <dbReference type="RefSeq" id="XP_055886138.1"/>
    </source>
</evidence>
<evidence type="ECO:0000256" key="1">
    <source>
        <dbReference type="ARBA" id="ARBA00001970"/>
    </source>
</evidence>
<dbReference type="PROSITE" id="PS51019">
    <property type="entry name" value="REELIN"/>
    <property type="match status" value="1"/>
</dbReference>
<organism evidence="7 9">
    <name type="scientific">Biomphalaria glabrata</name>
    <name type="common">Bloodfluke planorb</name>
    <name type="synonym">Freshwater snail</name>
    <dbReference type="NCBI Taxonomy" id="6526"/>
    <lineage>
        <taxon>Eukaryota</taxon>
        <taxon>Metazoa</taxon>
        <taxon>Spiralia</taxon>
        <taxon>Lophotrochozoa</taxon>
        <taxon>Mollusca</taxon>
        <taxon>Gastropoda</taxon>
        <taxon>Heterobranchia</taxon>
        <taxon>Euthyneura</taxon>
        <taxon>Panpulmonata</taxon>
        <taxon>Hygrophila</taxon>
        <taxon>Lymnaeoidea</taxon>
        <taxon>Planorbidae</taxon>
        <taxon>Biomphalaria</taxon>
    </lineage>
</organism>
<gene>
    <name evidence="8 9" type="primary">LOC106059013</name>
</gene>
<reference evidence="8 9" key="1">
    <citation type="submission" date="2025-04" db="UniProtKB">
        <authorList>
            <consortium name="RefSeq"/>
        </authorList>
    </citation>
    <scope>IDENTIFICATION</scope>
</reference>
<evidence type="ECO:0000256" key="3">
    <source>
        <dbReference type="ARBA" id="ARBA00023004"/>
    </source>
</evidence>
<keyword evidence="3" id="KW-0408">Iron</keyword>
<comment type="subcellular location">
    <subcellularLocation>
        <location evidence="2">Membrane</location>
        <topology evidence="2">Multi-pass membrane protein</topology>
    </subcellularLocation>
</comment>
<dbReference type="Gene3D" id="2.60.40.4060">
    <property type="entry name" value="Reeler domain"/>
    <property type="match status" value="1"/>
</dbReference>
<feature type="domain" description="DOMON" evidence="5">
    <location>
        <begin position="216"/>
        <end position="332"/>
    </location>
</feature>
<dbReference type="SMART" id="SM00664">
    <property type="entry name" value="DoH"/>
    <property type="match status" value="1"/>
</dbReference>
<keyword evidence="4" id="KW-0732">Signal</keyword>
<dbReference type="Pfam" id="PF02014">
    <property type="entry name" value="Reeler"/>
    <property type="match status" value="1"/>
</dbReference>
<accession>A0A9W3AG47</accession>
<evidence type="ECO:0000259" key="6">
    <source>
        <dbReference type="PROSITE" id="PS51019"/>
    </source>
</evidence>
<dbReference type="RefSeq" id="XP_055886138.1">
    <property type="nucleotide sequence ID" value="XM_056030163.1"/>
</dbReference>
<dbReference type="PANTHER" id="PTHR45828">
    <property type="entry name" value="CYTOCHROME B561/FERRIC REDUCTASE TRANSMEMBRANE"/>
    <property type="match status" value="1"/>
</dbReference>
<dbReference type="InterPro" id="IPR051237">
    <property type="entry name" value="Ferric-chelate_Red/DefProt"/>
</dbReference>
<evidence type="ECO:0000313" key="7">
    <source>
        <dbReference type="Proteomes" id="UP001165740"/>
    </source>
</evidence>
<dbReference type="OrthoDB" id="2419613at2759"/>
<dbReference type="OMA" id="DDCIMAV"/>
<dbReference type="RefSeq" id="XP_055886139.1">
    <property type="nucleotide sequence ID" value="XM_056030164.1"/>
</dbReference>
<dbReference type="CDD" id="cd08544">
    <property type="entry name" value="Reeler"/>
    <property type="match status" value="1"/>
</dbReference>
<sequence length="404" mass="43781">MLLITFYLFLMCMSIVICYPDGLNVDSVCNTMVPNHGVSAQSSQSPYKIQLASSSYTPGVPVSVTIYSTSAQFKGFMIQARKADGTQSDGYFTVITGTIHACSNKALVQSNSNAKTSLTFNWNPPSTAVGDITFKATFVQSKTVFWTNTEIVVLKPVAVITTISTASTISSSTTISTTTKSSGTHNTTQGPLGPITLDAECGKTRGCFSLCAHGGCKFFVSWYEENLRAHYILKSVVSYSSGSFMALGLSSDKRMGEDAIIGCYHGSSGSNIKFSATSTDRVMPNIFVDTDLVMTSSSYTGGVLTCFLNRPVSATLKLYDVSKQWTLFFATGSASYTSNVLQLKYHGTSRYMSESSYSITSTANVQAMTAEEEKSLSHGRQNKYSILTNFIIVILVVKYFTFNN</sequence>
<feature type="signal peptide" evidence="4">
    <location>
        <begin position="1"/>
        <end position="18"/>
    </location>
</feature>
<feature type="chain" id="PRO_5044702792" evidence="4">
    <location>
        <begin position="19"/>
        <end position="404"/>
    </location>
</feature>
<evidence type="ECO:0000259" key="5">
    <source>
        <dbReference type="PROSITE" id="PS50836"/>
    </source>
</evidence>
<evidence type="ECO:0000256" key="4">
    <source>
        <dbReference type="SAM" id="SignalP"/>
    </source>
</evidence>
<keyword evidence="7" id="KW-1185">Reference proteome</keyword>
<dbReference type="Proteomes" id="UP001165740">
    <property type="component" value="Chromosome 5"/>
</dbReference>
<proteinExistence type="predicted"/>
<dbReference type="GO" id="GO:0016020">
    <property type="term" value="C:membrane"/>
    <property type="evidence" value="ECO:0007669"/>
    <property type="project" value="UniProtKB-SubCell"/>
</dbReference>
<dbReference type="PANTHER" id="PTHR45828:SF36">
    <property type="entry name" value="REELIN DOMAIN-CONTAINING PROTEIN"/>
    <property type="match status" value="1"/>
</dbReference>
<dbReference type="InterPro" id="IPR042307">
    <property type="entry name" value="Reeler_sf"/>
</dbReference>